<dbReference type="SUPFAM" id="SSF52980">
    <property type="entry name" value="Restriction endonuclease-like"/>
    <property type="match status" value="1"/>
</dbReference>
<evidence type="ECO:0000256" key="1">
    <source>
        <dbReference type="ARBA" id="ARBA00006738"/>
    </source>
</evidence>
<dbReference type="PANTHER" id="PTHR34039">
    <property type="entry name" value="UPF0102 PROTEIN YRAN"/>
    <property type="match status" value="1"/>
</dbReference>
<reference evidence="4" key="1">
    <citation type="journal article" date="2019" name="Int. J. Syst. Evol. Microbiol.">
        <title>The Global Catalogue of Microorganisms (GCM) 10K type strain sequencing project: providing services to taxonomists for standard genome sequencing and annotation.</title>
        <authorList>
            <consortium name="The Broad Institute Genomics Platform"/>
            <consortium name="The Broad Institute Genome Sequencing Center for Infectious Disease"/>
            <person name="Wu L."/>
            <person name="Ma J."/>
        </authorList>
    </citation>
    <scope>NUCLEOTIDE SEQUENCE [LARGE SCALE GENOMIC DNA]</scope>
    <source>
        <strain evidence="4">JCM 32105</strain>
    </source>
</reference>
<protein>
    <recommendedName>
        <fullName evidence="2">UPF0102 protein GCM10023093_30030</fullName>
    </recommendedName>
</protein>
<gene>
    <name evidence="3" type="ORF">GCM10023093_30030</name>
</gene>
<dbReference type="PANTHER" id="PTHR34039:SF1">
    <property type="entry name" value="UPF0102 PROTEIN YRAN"/>
    <property type="match status" value="1"/>
</dbReference>
<dbReference type="InterPro" id="IPR003509">
    <property type="entry name" value="UPF0102_YraN-like"/>
</dbReference>
<evidence type="ECO:0000313" key="4">
    <source>
        <dbReference type="Proteomes" id="UP001500067"/>
    </source>
</evidence>
<comment type="similarity">
    <text evidence="1 2">Belongs to the UPF0102 family.</text>
</comment>
<dbReference type="Pfam" id="PF02021">
    <property type="entry name" value="UPF0102"/>
    <property type="match status" value="1"/>
</dbReference>
<organism evidence="3 4">
    <name type="scientific">Nemorincola caseinilytica</name>
    <dbReference type="NCBI Taxonomy" id="2054315"/>
    <lineage>
        <taxon>Bacteria</taxon>
        <taxon>Pseudomonadati</taxon>
        <taxon>Bacteroidota</taxon>
        <taxon>Chitinophagia</taxon>
        <taxon>Chitinophagales</taxon>
        <taxon>Chitinophagaceae</taxon>
        <taxon>Nemorincola</taxon>
    </lineage>
</organism>
<dbReference type="CDD" id="cd20736">
    <property type="entry name" value="PoNe_Nuclease"/>
    <property type="match status" value="1"/>
</dbReference>
<name>A0ABP8NMQ8_9BACT</name>
<evidence type="ECO:0000256" key="2">
    <source>
        <dbReference type="HAMAP-Rule" id="MF_00048"/>
    </source>
</evidence>
<proteinExistence type="inferred from homology"/>
<sequence>MNGEQIAVDFLTNKGYNIVFRNWRTGKKEVDIVASKGDVLVFVEVKTRSKNILQFPEEAVGHRKQEALRVAAGTFLEQYTAYRSVRFDIVSVLLNDEHAREIVHFEEAFH</sequence>
<dbReference type="Gene3D" id="3.40.1350.10">
    <property type="match status" value="1"/>
</dbReference>
<dbReference type="InterPro" id="IPR011856">
    <property type="entry name" value="tRNA_endonuc-like_dom_sf"/>
</dbReference>
<dbReference type="HAMAP" id="MF_00048">
    <property type="entry name" value="UPF0102"/>
    <property type="match status" value="1"/>
</dbReference>
<dbReference type="NCBIfam" id="NF009154">
    <property type="entry name" value="PRK12497.3-3"/>
    <property type="match status" value="1"/>
</dbReference>
<comment type="caution">
    <text evidence="3">The sequence shown here is derived from an EMBL/GenBank/DDBJ whole genome shotgun (WGS) entry which is preliminary data.</text>
</comment>
<accession>A0ABP8NMQ8</accession>
<evidence type="ECO:0000313" key="3">
    <source>
        <dbReference type="EMBL" id="GAA4469856.1"/>
    </source>
</evidence>
<dbReference type="EMBL" id="BAABFA010000024">
    <property type="protein sequence ID" value="GAA4469856.1"/>
    <property type="molecule type" value="Genomic_DNA"/>
</dbReference>
<dbReference type="InterPro" id="IPR011335">
    <property type="entry name" value="Restrct_endonuc-II-like"/>
</dbReference>
<keyword evidence="4" id="KW-1185">Reference proteome</keyword>
<dbReference type="Proteomes" id="UP001500067">
    <property type="component" value="Unassembled WGS sequence"/>
</dbReference>